<dbReference type="InterPro" id="IPR042188">
    <property type="entry name" value="MmgE/PrpD_sf_2"/>
</dbReference>
<dbReference type="InterPro" id="IPR045337">
    <property type="entry name" value="MmgE_PrpD_C"/>
</dbReference>
<accession>A0ABS6HWJ9</accession>
<reference evidence="4 5" key="1">
    <citation type="submission" date="2021-05" db="EMBL/GenBank/DDBJ databases">
        <title>Draft Genome Sequences of Clinical Respiratory Isolates of Mycobacterium goodii Recovered in Ireland.</title>
        <authorList>
            <person name="Flanagan P.R."/>
            <person name="Mok S."/>
            <person name="Roycroft E."/>
            <person name="Rogers T.R."/>
            <person name="Fitzgibbon M."/>
        </authorList>
    </citation>
    <scope>NUCLEOTIDE SEQUENCE [LARGE SCALE GENOMIC DNA]</scope>
    <source>
        <strain evidence="4 5">14IE55</strain>
    </source>
</reference>
<comment type="caution">
    <text evidence="4">The sequence shown here is derived from an EMBL/GenBank/DDBJ whole genome shotgun (WGS) entry which is preliminary data.</text>
</comment>
<gene>
    <name evidence="4" type="ORF">KL859_29810</name>
</gene>
<dbReference type="SUPFAM" id="SSF103378">
    <property type="entry name" value="2-methylcitrate dehydratase PrpD"/>
    <property type="match status" value="1"/>
</dbReference>
<name>A0ABS6HWJ9_MYCGD</name>
<evidence type="ECO:0000259" key="2">
    <source>
        <dbReference type="Pfam" id="PF03972"/>
    </source>
</evidence>
<comment type="similarity">
    <text evidence="1">Belongs to the PrpD family.</text>
</comment>
<evidence type="ECO:0000256" key="1">
    <source>
        <dbReference type="ARBA" id="ARBA00006174"/>
    </source>
</evidence>
<evidence type="ECO:0000313" key="5">
    <source>
        <dbReference type="Proteomes" id="UP000696413"/>
    </source>
</evidence>
<dbReference type="PANTHER" id="PTHR16943">
    <property type="entry name" value="2-METHYLCITRATE DEHYDRATASE-RELATED"/>
    <property type="match status" value="1"/>
</dbReference>
<evidence type="ECO:0000313" key="4">
    <source>
        <dbReference type="EMBL" id="MBU8827057.1"/>
    </source>
</evidence>
<dbReference type="Pfam" id="PF03972">
    <property type="entry name" value="MmgE_PrpD_N"/>
    <property type="match status" value="1"/>
</dbReference>
<keyword evidence="5" id="KW-1185">Reference proteome</keyword>
<feature type="domain" description="MmgE/PrpD C-terminal" evidence="3">
    <location>
        <begin position="271"/>
        <end position="425"/>
    </location>
</feature>
<organism evidence="4 5">
    <name type="scientific">Mycolicibacterium goodii</name>
    <name type="common">Mycobacterium goodii</name>
    <dbReference type="NCBI Taxonomy" id="134601"/>
    <lineage>
        <taxon>Bacteria</taxon>
        <taxon>Bacillati</taxon>
        <taxon>Actinomycetota</taxon>
        <taxon>Actinomycetes</taxon>
        <taxon>Mycobacteriales</taxon>
        <taxon>Mycobacteriaceae</taxon>
        <taxon>Mycolicibacterium</taxon>
    </lineage>
</organism>
<dbReference type="InterPro" id="IPR042183">
    <property type="entry name" value="MmgE/PrpD_sf_1"/>
</dbReference>
<dbReference type="Gene3D" id="1.10.4100.10">
    <property type="entry name" value="2-methylcitrate dehydratase PrpD"/>
    <property type="match status" value="1"/>
</dbReference>
<dbReference type="InterPro" id="IPR045336">
    <property type="entry name" value="MmgE_PrpD_N"/>
</dbReference>
<dbReference type="InterPro" id="IPR036148">
    <property type="entry name" value="MmgE/PrpD_sf"/>
</dbReference>
<feature type="domain" description="MmgE/PrpD N-terminal" evidence="2">
    <location>
        <begin position="10"/>
        <end position="251"/>
    </location>
</feature>
<dbReference type="PANTHER" id="PTHR16943:SF8">
    <property type="entry name" value="2-METHYLCITRATE DEHYDRATASE"/>
    <property type="match status" value="1"/>
</dbReference>
<dbReference type="Gene3D" id="3.30.1330.120">
    <property type="entry name" value="2-methylcitrate dehydratase PrpD"/>
    <property type="match status" value="1"/>
</dbReference>
<dbReference type="Proteomes" id="UP000696413">
    <property type="component" value="Unassembled WGS sequence"/>
</dbReference>
<evidence type="ECO:0000259" key="3">
    <source>
        <dbReference type="Pfam" id="PF19305"/>
    </source>
</evidence>
<sequence length="457" mass="47363">MTTPGATAILADFVANTTLDDVPEQARARLAQCLLDFIGVAAAGSRYAESSRAIRTSLRDLATGGDTTVVADPEPWPEPYAAMLNGIYAHSLDFDDTHIAGGLHPGAAVIPAVLAVAERADATGAELLTALAVGYEVCCRVGAALGRGAYQRGFHPTAVAGLIGATAGAGRLRGLDVDGVAQAIGLAASMASGSMQYLVNGAENKRLHPGIAAHNAILAMTFAASGVRGAAAALEGNYGLLHAYSDQPRPDQLTADLGRVWYLEGTGIKPYPACRLTHGAIDAALQVRADLAAKLPPDAVVRLAISPTADQLVGGTDPRKRAPENSVDGQFSAVFQAAVALLDGHVDWGSYQRIADPDVRALTARVELSTDPTLPEAGAELGVTTDGKAHTVRIEMPSGEPGSNLSWELVRTKYQGLTRHAFSETVADTVVDLTGCGSARALIRSLRAAIPTDPQDN</sequence>
<protein>
    <submittedName>
        <fullName evidence="4">MmgE/PrpD family protein</fullName>
    </submittedName>
</protein>
<dbReference type="Pfam" id="PF19305">
    <property type="entry name" value="MmgE_PrpD_C"/>
    <property type="match status" value="1"/>
</dbReference>
<dbReference type="EMBL" id="JAHBOM010000034">
    <property type="protein sequence ID" value="MBU8827057.1"/>
    <property type="molecule type" value="Genomic_DNA"/>
</dbReference>
<proteinExistence type="inferred from homology"/>
<dbReference type="RefSeq" id="WP_214313064.1">
    <property type="nucleotide sequence ID" value="NZ_JAHBOJ010000024.1"/>
</dbReference>
<dbReference type="InterPro" id="IPR005656">
    <property type="entry name" value="MmgE_PrpD"/>
</dbReference>